<dbReference type="InterPro" id="IPR013078">
    <property type="entry name" value="His_Pase_superF_clade-1"/>
</dbReference>
<organism evidence="1">
    <name type="scientific">marine metagenome</name>
    <dbReference type="NCBI Taxonomy" id="408172"/>
    <lineage>
        <taxon>unclassified sequences</taxon>
        <taxon>metagenomes</taxon>
        <taxon>ecological metagenomes</taxon>
    </lineage>
</organism>
<dbReference type="InterPro" id="IPR001345">
    <property type="entry name" value="PG/BPGM_mutase_AS"/>
</dbReference>
<dbReference type="PROSITE" id="PS00175">
    <property type="entry name" value="PG_MUTASE"/>
    <property type="match status" value="1"/>
</dbReference>
<reference evidence="1" key="1">
    <citation type="submission" date="2018-05" db="EMBL/GenBank/DDBJ databases">
        <authorList>
            <person name="Lanie J.A."/>
            <person name="Ng W.-L."/>
            <person name="Kazmierczak K.M."/>
            <person name="Andrzejewski T.M."/>
            <person name="Davidsen T.M."/>
            <person name="Wayne K.J."/>
            <person name="Tettelin H."/>
            <person name="Glass J.I."/>
            <person name="Rusch D."/>
            <person name="Podicherti R."/>
            <person name="Tsui H.-C.T."/>
            <person name="Winkler M.E."/>
        </authorList>
    </citation>
    <scope>NUCLEOTIDE SEQUENCE</scope>
</reference>
<protein>
    <recommendedName>
        <fullName evidence="2">Histidine phosphatase family protein</fullName>
    </recommendedName>
</protein>
<dbReference type="GO" id="GO:0016791">
    <property type="term" value="F:phosphatase activity"/>
    <property type="evidence" value="ECO:0007669"/>
    <property type="project" value="TreeGrafter"/>
</dbReference>
<dbReference type="AlphaFoldDB" id="A0A382VD35"/>
<name>A0A382VD35_9ZZZZ</name>
<dbReference type="InterPro" id="IPR029033">
    <property type="entry name" value="His_PPase_superfam"/>
</dbReference>
<dbReference type="InterPro" id="IPR050275">
    <property type="entry name" value="PGM_Phosphatase"/>
</dbReference>
<proteinExistence type="predicted"/>
<dbReference type="Gene3D" id="3.40.50.1240">
    <property type="entry name" value="Phosphoglycerate mutase-like"/>
    <property type="match status" value="1"/>
</dbReference>
<evidence type="ECO:0008006" key="2">
    <source>
        <dbReference type="Google" id="ProtNLM"/>
    </source>
</evidence>
<gene>
    <name evidence="1" type="ORF">METZ01_LOCUS397214</name>
</gene>
<dbReference type="CDD" id="cd07067">
    <property type="entry name" value="HP_PGM_like"/>
    <property type="match status" value="1"/>
</dbReference>
<evidence type="ECO:0000313" key="1">
    <source>
        <dbReference type="EMBL" id="SVD44360.1"/>
    </source>
</evidence>
<dbReference type="PANTHER" id="PTHR48100">
    <property type="entry name" value="BROAD-SPECIFICITY PHOSPHATASE YOR283W-RELATED"/>
    <property type="match status" value="1"/>
</dbReference>
<dbReference type="SMART" id="SM00855">
    <property type="entry name" value="PGAM"/>
    <property type="match status" value="1"/>
</dbReference>
<accession>A0A382VD35</accession>
<sequence length="216" mass="25182">MRIILIRHGQSTGNTERRFQGQSKDPRFHLTDLGKQQANKLNQRFIDENISPTHIYSSPLKRVKETAEIIASHTNIEIQYKDDLQEYDLGILTGMSIDAASEKYEEGEWQQLQLSEFETVEGAETIREKLIRANQVINWVITNHNDKHTVFLVCHGGFLQDVIASMLQTPKRWRISIKNTAIFDFSIKLNEWGKEKSLMTNRFWQINSFNDHSHLL</sequence>
<dbReference type="Pfam" id="PF00300">
    <property type="entry name" value="His_Phos_1"/>
    <property type="match status" value="1"/>
</dbReference>
<dbReference type="SUPFAM" id="SSF53254">
    <property type="entry name" value="Phosphoglycerate mutase-like"/>
    <property type="match status" value="1"/>
</dbReference>
<dbReference type="EMBL" id="UINC01151006">
    <property type="protein sequence ID" value="SVD44360.1"/>
    <property type="molecule type" value="Genomic_DNA"/>
</dbReference>